<keyword evidence="2" id="KW-1133">Transmembrane helix</keyword>
<comment type="caution">
    <text evidence="3">The sequence shown here is derived from an EMBL/GenBank/DDBJ whole genome shotgun (WGS) entry which is preliminary data.</text>
</comment>
<dbReference type="Pfam" id="PF04186">
    <property type="entry name" value="FxsA"/>
    <property type="match status" value="1"/>
</dbReference>
<name>A0A2V1GNC4_9GAMM</name>
<evidence type="ECO:0000313" key="3">
    <source>
        <dbReference type="EMBL" id="PVZ62942.1"/>
    </source>
</evidence>
<dbReference type="RefSeq" id="WP_116689180.1">
    <property type="nucleotide sequence ID" value="NZ_CAWNYD010000017.1"/>
</dbReference>
<proteinExistence type="predicted"/>
<evidence type="ECO:0008006" key="5">
    <source>
        <dbReference type="Google" id="ProtNLM"/>
    </source>
</evidence>
<evidence type="ECO:0000313" key="4">
    <source>
        <dbReference type="Proteomes" id="UP000244906"/>
    </source>
</evidence>
<dbReference type="PANTHER" id="PTHR35335">
    <property type="entry name" value="UPF0716 PROTEIN FXSA"/>
    <property type="match status" value="1"/>
</dbReference>
<keyword evidence="4" id="KW-1185">Reference proteome</keyword>
<dbReference type="AlphaFoldDB" id="A0A2V1GNC4"/>
<organism evidence="3 4">
    <name type="scientific">Pelagibaculum spongiae</name>
    <dbReference type="NCBI Taxonomy" id="2080658"/>
    <lineage>
        <taxon>Bacteria</taxon>
        <taxon>Pseudomonadati</taxon>
        <taxon>Pseudomonadota</taxon>
        <taxon>Gammaproteobacteria</taxon>
        <taxon>Oceanospirillales</taxon>
        <taxon>Pelagibaculum</taxon>
    </lineage>
</organism>
<accession>A0A2V1GNC4</accession>
<keyword evidence="2" id="KW-0472">Membrane</keyword>
<reference evidence="3 4" key="1">
    <citation type="submission" date="2018-04" db="EMBL/GenBank/DDBJ databases">
        <title>Thalassorhabdus spongiae gen. nov., sp. nov., isolated from a marine sponge in South-West Iceland.</title>
        <authorList>
            <person name="Knobloch S."/>
            <person name="Daussin A."/>
            <person name="Johannsson R."/>
            <person name="Marteinsson V.T."/>
        </authorList>
    </citation>
    <scope>NUCLEOTIDE SEQUENCE [LARGE SCALE GENOMIC DNA]</scope>
    <source>
        <strain evidence="3 4">Hp12</strain>
    </source>
</reference>
<feature type="region of interest" description="Disordered" evidence="1">
    <location>
        <begin position="123"/>
        <end position="143"/>
    </location>
</feature>
<dbReference type="InterPro" id="IPR007313">
    <property type="entry name" value="FxsA"/>
</dbReference>
<dbReference type="OrthoDB" id="9792788at2"/>
<keyword evidence="2" id="KW-0812">Transmembrane</keyword>
<evidence type="ECO:0000256" key="2">
    <source>
        <dbReference type="SAM" id="Phobius"/>
    </source>
</evidence>
<dbReference type="GO" id="GO:0016020">
    <property type="term" value="C:membrane"/>
    <property type="evidence" value="ECO:0007669"/>
    <property type="project" value="InterPro"/>
</dbReference>
<feature type="transmembrane region" description="Helical" evidence="2">
    <location>
        <begin position="75"/>
        <end position="100"/>
    </location>
</feature>
<gene>
    <name evidence="3" type="ORF">DC094_21480</name>
</gene>
<protein>
    <recommendedName>
        <fullName evidence="5">Exlusion protein FxsA</fullName>
    </recommendedName>
</protein>
<sequence>MRSLLIFFILVPLLEMFLLIQVGSLIGALPTIGLVILTATVGIHLIRQQGFSILSRYQQKLAGGQMPGNELIEGLMLAFGGALLLTPGFFTDAIGFAMVIPVTRQKIASYMKSRIKIATPVFTNPSANQTDSPHRSDQGNIIDGEFKELDR</sequence>
<dbReference type="PANTHER" id="PTHR35335:SF1">
    <property type="entry name" value="UPF0716 PROTEIN FXSA"/>
    <property type="match status" value="1"/>
</dbReference>
<dbReference type="NCBIfam" id="NF008528">
    <property type="entry name" value="PRK11463.1-2"/>
    <property type="match status" value="1"/>
</dbReference>
<evidence type="ECO:0000256" key="1">
    <source>
        <dbReference type="SAM" id="MobiDB-lite"/>
    </source>
</evidence>
<dbReference type="EMBL" id="QDDL01000017">
    <property type="protein sequence ID" value="PVZ62942.1"/>
    <property type="molecule type" value="Genomic_DNA"/>
</dbReference>
<dbReference type="Proteomes" id="UP000244906">
    <property type="component" value="Unassembled WGS sequence"/>
</dbReference>